<gene>
    <name evidence="1" type="ORF">PENANT_c023G04704</name>
</gene>
<accession>A0A1V6PYW6</accession>
<name>A0A1V6PYW6_9EURO</name>
<dbReference type="AlphaFoldDB" id="A0A1V6PYW6"/>
<keyword evidence="2" id="KW-1185">Reference proteome</keyword>
<evidence type="ECO:0000313" key="2">
    <source>
        <dbReference type="Proteomes" id="UP000191672"/>
    </source>
</evidence>
<proteinExistence type="predicted"/>
<comment type="caution">
    <text evidence="1">The sequence shown here is derived from an EMBL/GenBank/DDBJ whole genome shotgun (WGS) entry which is preliminary data.</text>
</comment>
<dbReference type="Proteomes" id="UP000191672">
    <property type="component" value="Unassembled WGS sequence"/>
</dbReference>
<organism evidence="1 2">
    <name type="scientific">Penicillium antarcticum</name>
    <dbReference type="NCBI Taxonomy" id="416450"/>
    <lineage>
        <taxon>Eukaryota</taxon>
        <taxon>Fungi</taxon>
        <taxon>Dikarya</taxon>
        <taxon>Ascomycota</taxon>
        <taxon>Pezizomycotina</taxon>
        <taxon>Eurotiomycetes</taxon>
        <taxon>Eurotiomycetidae</taxon>
        <taxon>Eurotiales</taxon>
        <taxon>Aspergillaceae</taxon>
        <taxon>Penicillium</taxon>
    </lineage>
</organism>
<protein>
    <submittedName>
        <fullName evidence="1">Uncharacterized protein</fullName>
    </submittedName>
</protein>
<dbReference type="EMBL" id="MDYN01000023">
    <property type="protein sequence ID" value="OQD82153.1"/>
    <property type="molecule type" value="Genomic_DNA"/>
</dbReference>
<reference evidence="2" key="1">
    <citation type="journal article" date="2017" name="Nat. Microbiol.">
        <title>Global analysis of biosynthetic gene clusters reveals vast potential of secondary metabolite production in Penicillium species.</title>
        <authorList>
            <person name="Nielsen J.C."/>
            <person name="Grijseels S."/>
            <person name="Prigent S."/>
            <person name="Ji B."/>
            <person name="Dainat J."/>
            <person name="Nielsen K.F."/>
            <person name="Frisvad J.C."/>
            <person name="Workman M."/>
            <person name="Nielsen J."/>
        </authorList>
    </citation>
    <scope>NUCLEOTIDE SEQUENCE [LARGE SCALE GENOMIC DNA]</scope>
    <source>
        <strain evidence="2">IBT 31811</strain>
    </source>
</reference>
<evidence type="ECO:0000313" key="1">
    <source>
        <dbReference type="EMBL" id="OQD82153.1"/>
    </source>
</evidence>
<sequence length="28" mass="2940">MANAASRAALRLATLILEYGLCMAISTD</sequence>